<dbReference type="AlphaFoldDB" id="A0A4Q1SHQ0"/>
<dbReference type="RefSeq" id="WP_129206701.1">
    <property type="nucleotide sequence ID" value="NZ_BMGU01000001.1"/>
</dbReference>
<evidence type="ECO:0000313" key="1">
    <source>
        <dbReference type="EMBL" id="RXS96919.1"/>
    </source>
</evidence>
<protein>
    <submittedName>
        <fullName evidence="1">Uncharacterized protein</fullName>
    </submittedName>
</protein>
<sequence length="191" mass="19797">MIDNDCSGSGLAKAQDAAVELYQLAALLLGRQADAVALVEEAFAGVEIDPCAQQEVAAGLVRERLLESVMARMAAEDPKGFVAPAPNDHAQGSCIEDDDLSAAGLTPAQLSEMIGGSGREEMRAWLEQLPAAQRAIFIQRAVLGRDNATTAASVTGSGGGSWTAQQVSDTYRQALCSLANSLVHAAVKVSA</sequence>
<evidence type="ECO:0000313" key="2">
    <source>
        <dbReference type="Proteomes" id="UP000290253"/>
    </source>
</evidence>
<comment type="caution">
    <text evidence="1">The sequence shown here is derived from an EMBL/GenBank/DDBJ whole genome shotgun (WGS) entry which is preliminary data.</text>
</comment>
<organism evidence="1 2">
    <name type="scientific">Silvibacterium dinghuense</name>
    <dbReference type="NCBI Taxonomy" id="1560006"/>
    <lineage>
        <taxon>Bacteria</taxon>
        <taxon>Pseudomonadati</taxon>
        <taxon>Acidobacteriota</taxon>
        <taxon>Terriglobia</taxon>
        <taxon>Terriglobales</taxon>
        <taxon>Acidobacteriaceae</taxon>
        <taxon>Silvibacterium</taxon>
    </lineage>
</organism>
<proteinExistence type="predicted"/>
<name>A0A4Q1SHQ0_9BACT</name>
<keyword evidence="2" id="KW-1185">Reference proteome</keyword>
<accession>A0A4Q1SHQ0</accession>
<dbReference type="EMBL" id="SDMK01000001">
    <property type="protein sequence ID" value="RXS96919.1"/>
    <property type="molecule type" value="Genomic_DNA"/>
</dbReference>
<dbReference type="Proteomes" id="UP000290253">
    <property type="component" value="Unassembled WGS sequence"/>
</dbReference>
<dbReference type="OrthoDB" id="119387at2"/>
<gene>
    <name evidence="1" type="ORF">ESZ00_02980</name>
</gene>
<reference evidence="1 2" key="1">
    <citation type="journal article" date="2016" name="Int. J. Syst. Evol. Microbiol.">
        <title>Acidipila dinghuensis sp. nov., an acidobacterium isolated from forest soil.</title>
        <authorList>
            <person name="Jiang Y.W."/>
            <person name="Wang J."/>
            <person name="Chen M.H."/>
            <person name="Lv Y.Y."/>
            <person name="Qiu L.H."/>
        </authorList>
    </citation>
    <scope>NUCLEOTIDE SEQUENCE [LARGE SCALE GENOMIC DNA]</scope>
    <source>
        <strain evidence="1 2">DHOF10</strain>
    </source>
</reference>